<dbReference type="PANTHER" id="PTHR30506">
    <property type="entry name" value="INNER MEMBRANE PROTEIN"/>
    <property type="match status" value="1"/>
</dbReference>
<dbReference type="EMBL" id="UOFN01000111">
    <property type="protein sequence ID" value="VAW79452.1"/>
    <property type="molecule type" value="Genomic_DNA"/>
</dbReference>
<keyword evidence="5 6" id="KW-0472">Membrane</keyword>
<name>A0A3B0YVU1_9ZZZZ</name>
<proteinExistence type="predicted"/>
<dbReference type="PANTHER" id="PTHR30506:SF3">
    <property type="entry name" value="UPF0126 INNER MEMBRANE PROTEIN YADS-RELATED"/>
    <property type="match status" value="1"/>
</dbReference>
<evidence type="ECO:0000256" key="4">
    <source>
        <dbReference type="ARBA" id="ARBA00022989"/>
    </source>
</evidence>
<feature type="transmembrane region" description="Helical" evidence="6">
    <location>
        <begin position="94"/>
        <end position="115"/>
    </location>
</feature>
<comment type="subcellular location">
    <subcellularLocation>
        <location evidence="1">Cell membrane</location>
        <topology evidence="1">Multi-pass membrane protein</topology>
    </subcellularLocation>
</comment>
<evidence type="ECO:0000256" key="1">
    <source>
        <dbReference type="ARBA" id="ARBA00004651"/>
    </source>
</evidence>
<keyword evidence="2" id="KW-1003">Cell membrane</keyword>
<feature type="transmembrane region" description="Helical" evidence="6">
    <location>
        <begin position="70"/>
        <end position="88"/>
    </location>
</feature>
<protein>
    <submittedName>
        <fullName evidence="8">Predicted membrane protein</fullName>
    </submittedName>
</protein>
<accession>A0A3B0YVU1</accession>
<keyword evidence="4 6" id="KW-1133">Transmembrane helix</keyword>
<organism evidence="8">
    <name type="scientific">hydrothermal vent metagenome</name>
    <dbReference type="NCBI Taxonomy" id="652676"/>
    <lineage>
        <taxon>unclassified sequences</taxon>
        <taxon>metagenomes</taxon>
        <taxon>ecological metagenomes</taxon>
    </lineage>
</organism>
<evidence type="ECO:0000313" key="8">
    <source>
        <dbReference type="EMBL" id="VAW79452.1"/>
    </source>
</evidence>
<dbReference type="AlphaFoldDB" id="A0A3B0YVU1"/>
<sequence length="123" mass="13088">MTCSASLSLLLPQAWAAGLATFGIAGTLVSLMMGTPWLVASFMGVMTGTMGGIFRDLLSNEPPVVFHSPLYATVSWAGSLLFIGLLQLNLDVALAAIIAGLGIFIARLLAINYNIKLPRFRFK</sequence>
<reference evidence="8" key="1">
    <citation type="submission" date="2018-06" db="EMBL/GenBank/DDBJ databases">
        <authorList>
            <person name="Zhirakovskaya E."/>
        </authorList>
    </citation>
    <scope>NUCLEOTIDE SEQUENCE</scope>
</reference>
<evidence type="ECO:0000256" key="5">
    <source>
        <dbReference type="ARBA" id="ARBA00023136"/>
    </source>
</evidence>
<keyword evidence="3 6" id="KW-0812">Transmembrane</keyword>
<feature type="domain" description="Glycine transporter" evidence="7">
    <location>
        <begin position="16"/>
        <end position="85"/>
    </location>
</feature>
<evidence type="ECO:0000256" key="6">
    <source>
        <dbReference type="SAM" id="Phobius"/>
    </source>
</evidence>
<dbReference type="GO" id="GO:0005886">
    <property type="term" value="C:plasma membrane"/>
    <property type="evidence" value="ECO:0007669"/>
    <property type="project" value="UniProtKB-SubCell"/>
</dbReference>
<gene>
    <name evidence="8" type="ORF">MNBD_GAMMA15-1804</name>
</gene>
<feature type="transmembrane region" description="Helical" evidence="6">
    <location>
        <begin position="40"/>
        <end position="58"/>
    </location>
</feature>
<dbReference type="InterPro" id="IPR005115">
    <property type="entry name" value="Gly_transporter"/>
</dbReference>
<evidence type="ECO:0000256" key="3">
    <source>
        <dbReference type="ARBA" id="ARBA00022692"/>
    </source>
</evidence>
<evidence type="ECO:0000259" key="7">
    <source>
        <dbReference type="Pfam" id="PF03458"/>
    </source>
</evidence>
<evidence type="ECO:0000256" key="2">
    <source>
        <dbReference type="ARBA" id="ARBA00022475"/>
    </source>
</evidence>
<dbReference type="Pfam" id="PF03458">
    <property type="entry name" value="Gly_transporter"/>
    <property type="match status" value="1"/>
</dbReference>